<dbReference type="EC" id="2.3.1.-" evidence="12"/>
<dbReference type="GO" id="GO:0045333">
    <property type="term" value="P:cellular respiration"/>
    <property type="evidence" value="ECO:0007669"/>
    <property type="project" value="UniProtKB-ARBA"/>
</dbReference>
<dbReference type="FunFam" id="3.30.559.10:FF:000007">
    <property type="entry name" value="Dihydrolipoamide acetyltransferase component of pyruvate dehydrogenase complex"/>
    <property type="match status" value="1"/>
</dbReference>
<dbReference type="InterPro" id="IPR036390">
    <property type="entry name" value="WH_DNA-bd_sf"/>
</dbReference>
<dbReference type="InterPro" id="IPR036388">
    <property type="entry name" value="WH-like_DNA-bd_sf"/>
</dbReference>
<dbReference type="GeneID" id="80908604"/>
<dbReference type="PROSITE" id="PS00189">
    <property type="entry name" value="LIPOYL"/>
    <property type="match status" value="1"/>
</dbReference>
<name>A0A9W9CA51_9PLEO</name>
<evidence type="ECO:0000256" key="7">
    <source>
        <dbReference type="ARBA" id="ARBA00022823"/>
    </source>
</evidence>
<feature type="region of interest" description="Disordered" evidence="13">
    <location>
        <begin position="144"/>
        <end position="163"/>
    </location>
</feature>
<evidence type="ECO:0000256" key="1">
    <source>
        <dbReference type="ARBA" id="ARBA00001938"/>
    </source>
</evidence>
<feature type="compositionally biased region" description="Basic and acidic residues" evidence="13">
    <location>
        <begin position="149"/>
        <end position="163"/>
    </location>
</feature>
<dbReference type="InterPro" id="IPR001078">
    <property type="entry name" value="2-oxoacid_DH_actylTfrase"/>
</dbReference>
<keyword evidence="11 12" id="KW-0012">Acyltransferase</keyword>
<dbReference type="InterPro" id="IPR003016">
    <property type="entry name" value="2-oxoA_DH_lipoyl-BS"/>
</dbReference>
<feature type="region of interest" description="Disordered" evidence="13">
    <location>
        <begin position="175"/>
        <end position="206"/>
    </location>
</feature>
<dbReference type="Gene3D" id="1.10.10.570">
    <property type="entry name" value="Winged helix' DNA-binding domain. Chain C. Domain 1"/>
    <property type="match status" value="1"/>
</dbReference>
<dbReference type="SUPFAM" id="SSF52777">
    <property type="entry name" value="CoA-dependent acyltransferases"/>
    <property type="match status" value="1"/>
</dbReference>
<dbReference type="Proteomes" id="UP001140513">
    <property type="component" value="Unassembled WGS sequence"/>
</dbReference>
<dbReference type="InterPro" id="IPR000089">
    <property type="entry name" value="Biotin_lipoyl"/>
</dbReference>
<evidence type="ECO:0000256" key="11">
    <source>
        <dbReference type="ARBA" id="ARBA00023315"/>
    </source>
</evidence>
<feature type="domain" description="Peripheral subunit-binding (PSBD)" evidence="15">
    <location>
        <begin position="207"/>
        <end position="244"/>
    </location>
</feature>
<comment type="similarity">
    <text evidence="3 12">Belongs to the 2-oxoacid dehydrogenase family.</text>
</comment>
<dbReference type="InterPro" id="IPR014041">
    <property type="entry name" value="ESCRT-II_cplx_Vps25-sub_N"/>
</dbReference>
<dbReference type="Gene3D" id="3.30.559.10">
    <property type="entry name" value="Chloramphenicol acetyltransferase-like domain"/>
    <property type="match status" value="1"/>
</dbReference>
<dbReference type="InterPro" id="IPR036625">
    <property type="entry name" value="E3-bd_dom_sf"/>
</dbReference>
<dbReference type="PROSITE" id="PS50968">
    <property type="entry name" value="BIOTINYL_LIPOYL"/>
    <property type="match status" value="1"/>
</dbReference>
<dbReference type="PANTHER" id="PTHR43178:SF5">
    <property type="entry name" value="LIPOAMIDE ACYLTRANSFERASE COMPONENT OF BRANCHED-CHAIN ALPHA-KETO ACID DEHYDROGENASE COMPLEX, MITOCHONDRIAL"/>
    <property type="match status" value="1"/>
</dbReference>
<evidence type="ECO:0000256" key="10">
    <source>
        <dbReference type="ARBA" id="ARBA00023128"/>
    </source>
</evidence>
<dbReference type="PANTHER" id="PTHR43178">
    <property type="entry name" value="DIHYDROLIPOAMIDE ACETYLTRANSFERASE COMPONENT OF PYRUVATE DEHYDROGENASE COMPLEX"/>
    <property type="match status" value="1"/>
</dbReference>
<dbReference type="InterPro" id="IPR050743">
    <property type="entry name" value="2-oxoacid_DH_E2_comp"/>
</dbReference>
<keyword evidence="7 12" id="KW-0450">Lipoyl</keyword>
<evidence type="ECO:0000259" key="15">
    <source>
        <dbReference type="PROSITE" id="PS51826"/>
    </source>
</evidence>
<feature type="compositionally biased region" description="Polar residues" evidence="13">
    <location>
        <begin position="175"/>
        <end position="184"/>
    </location>
</feature>
<evidence type="ECO:0000256" key="2">
    <source>
        <dbReference type="ARBA" id="ARBA00004305"/>
    </source>
</evidence>
<reference evidence="16" key="1">
    <citation type="submission" date="2022-10" db="EMBL/GenBank/DDBJ databases">
        <title>Tapping the CABI collections for fungal endophytes: first genome assemblies for Collariella, Neodidymelliopsis, Ascochyta clinopodiicola, Didymella pomorum, Didymosphaeria variabile, Neocosmospora piperis and Neocucurbitaria cava.</title>
        <authorList>
            <person name="Hill R."/>
        </authorList>
    </citation>
    <scope>NUCLEOTIDE SEQUENCE</scope>
    <source>
        <strain evidence="16">IMI 356815</strain>
    </source>
</reference>
<protein>
    <recommendedName>
        <fullName evidence="12">Dihydrolipoamide acetyltransferase component of pyruvate dehydrogenase complex</fullName>
        <ecNumber evidence="12">2.3.1.-</ecNumber>
    </recommendedName>
</protein>
<gene>
    <name evidence="16" type="ORF">N0V89_005074</name>
</gene>
<keyword evidence="6 12" id="KW-0808">Transferase</keyword>
<organism evidence="16 17">
    <name type="scientific">Didymosphaeria variabile</name>
    <dbReference type="NCBI Taxonomy" id="1932322"/>
    <lineage>
        <taxon>Eukaryota</taxon>
        <taxon>Fungi</taxon>
        <taxon>Dikarya</taxon>
        <taxon>Ascomycota</taxon>
        <taxon>Pezizomycotina</taxon>
        <taxon>Dothideomycetes</taxon>
        <taxon>Pleosporomycetidae</taxon>
        <taxon>Pleosporales</taxon>
        <taxon>Massarineae</taxon>
        <taxon>Didymosphaeriaceae</taxon>
        <taxon>Didymosphaeria</taxon>
    </lineage>
</organism>
<keyword evidence="5" id="KW-0813">Transport</keyword>
<evidence type="ECO:0000256" key="9">
    <source>
        <dbReference type="ARBA" id="ARBA00022946"/>
    </source>
</evidence>
<dbReference type="OrthoDB" id="15567at2759"/>
<dbReference type="Gene3D" id="2.40.50.100">
    <property type="match status" value="1"/>
</dbReference>
<feature type="region of interest" description="Disordered" evidence="13">
    <location>
        <begin position="239"/>
        <end position="264"/>
    </location>
</feature>
<dbReference type="GO" id="GO:0000814">
    <property type="term" value="C:ESCRT II complex"/>
    <property type="evidence" value="ECO:0007669"/>
    <property type="project" value="InterPro"/>
</dbReference>
<proteinExistence type="inferred from homology"/>
<keyword evidence="17" id="KW-1185">Reference proteome</keyword>
<dbReference type="InterPro" id="IPR011053">
    <property type="entry name" value="Single_hybrid_motif"/>
</dbReference>
<accession>A0A9W9CA51</accession>
<dbReference type="InterPro" id="IPR004167">
    <property type="entry name" value="PSBD"/>
</dbReference>
<evidence type="ECO:0000256" key="3">
    <source>
        <dbReference type="ARBA" id="ARBA00007317"/>
    </source>
</evidence>
<dbReference type="Gene3D" id="1.10.10.10">
    <property type="entry name" value="Winged helix-like DNA-binding domain superfamily/Winged helix DNA-binding domain"/>
    <property type="match status" value="1"/>
</dbReference>
<keyword evidence="10" id="KW-0496">Mitochondrion</keyword>
<dbReference type="FunFam" id="1.10.10.10:FF:000141">
    <property type="entry name" value="vacuolar protein-sorting-associated protein 25"/>
    <property type="match status" value="1"/>
</dbReference>
<evidence type="ECO:0000256" key="8">
    <source>
        <dbReference type="ARBA" id="ARBA00022927"/>
    </source>
</evidence>
<comment type="subcellular location">
    <subcellularLocation>
        <location evidence="2">Mitochondrion matrix</location>
    </subcellularLocation>
</comment>
<evidence type="ECO:0000256" key="13">
    <source>
        <dbReference type="SAM" id="MobiDB-lite"/>
    </source>
</evidence>
<dbReference type="SUPFAM" id="SSF47005">
    <property type="entry name" value="Peripheral subunit-binding domain of 2-oxo acid dehydrogenase complex"/>
    <property type="match status" value="1"/>
</dbReference>
<dbReference type="Gene3D" id="4.10.320.10">
    <property type="entry name" value="E3-binding domain"/>
    <property type="match status" value="1"/>
</dbReference>
<evidence type="ECO:0000259" key="14">
    <source>
        <dbReference type="PROSITE" id="PS50968"/>
    </source>
</evidence>
<dbReference type="SUPFAM" id="SSF46785">
    <property type="entry name" value="Winged helix' DNA-binding domain"/>
    <property type="match status" value="2"/>
</dbReference>
<evidence type="ECO:0000256" key="12">
    <source>
        <dbReference type="RuleBase" id="RU003423"/>
    </source>
</evidence>
<comment type="caution">
    <text evidence="16">The sequence shown here is derived from an EMBL/GenBank/DDBJ whole genome shotgun (WGS) entry which is preliminary data.</text>
</comment>
<sequence length="767" mass="84063">MSREAARFLCRSALVGRAPIAPRTEACTLNVQRRRWDQRRGFVATHRLKVVKPYILADIGEGITECQVIQWFVKPGARVEQFDPICEVQSDKASVEITSRFDGVIKKLYYEPDDMAKVGKAQKPLVDIDIQSEISEADAAVLDSAAGKPTEDASKKSEPREQGIEVMRNDTAAATGNVPAQSAPSLPAEHVQEESKPRKPPGKHASLATPAVRHMVKAANLNIEDIEGTGKEGRVLKEDVQRHTQSAKAGAGTSAPPAAPAQQLEDRTQPLTPIQSAMFKKMALSLSIPHFLYTDGVDFTSLNTIRKKYNASREKSQRITTFPFTVKALSLALQQYPLLNAHLDTQTNPDKPQLIYKGSHNIGIAVDSPTGLLVPVIRNVQSLSIEEIAAEIARLSGLARDGKVSTTDMKDATITISNIGSIGGGVVAPVISTPQVAIVGIGRAKTVPACGKDGELIKKEECTFSWSADHRVIDGATAARCAEVMKGYLEDVETMLIRLRAEAPRQSPPKPQAKLQLPHLESRGHVLPTQSLAAVASFDLRPHLIAGDSHHRNDLHRALANPALHRNHRCRIHTLHETRRQHLHLSPSTPSPFFTLLQPNPTTLSSQLLSWSTLIQSYCRFHRLFSLTLVDALSTPLFSNTSLARKLSLKDARTVINWMVSSEGGNRAEWITASGSGKVAKGEEAGRAWVYWKRPEEWAAALEEWVERTGQKGTVVTLYEIGESDATRREEFHGIEGELLARSLQVCVKRGKAQIFGAEGSEGVKFF</sequence>
<dbReference type="GO" id="GO:0016236">
    <property type="term" value="P:macroautophagy"/>
    <property type="evidence" value="ECO:0007669"/>
    <property type="project" value="UniProtKB-ARBA"/>
</dbReference>
<feature type="compositionally biased region" description="Low complexity" evidence="13">
    <location>
        <begin position="246"/>
        <end position="256"/>
    </location>
</feature>
<evidence type="ECO:0000256" key="6">
    <source>
        <dbReference type="ARBA" id="ARBA00022679"/>
    </source>
</evidence>
<dbReference type="GO" id="GO:0016407">
    <property type="term" value="F:acetyltransferase activity"/>
    <property type="evidence" value="ECO:0007669"/>
    <property type="project" value="TreeGrafter"/>
</dbReference>
<dbReference type="GO" id="GO:0031405">
    <property type="term" value="F:lipoic acid binding"/>
    <property type="evidence" value="ECO:0007669"/>
    <property type="project" value="TreeGrafter"/>
</dbReference>
<dbReference type="Pfam" id="PF00198">
    <property type="entry name" value="2-oxoacid_dh"/>
    <property type="match status" value="1"/>
</dbReference>
<dbReference type="InterPro" id="IPR023213">
    <property type="entry name" value="CAT-like_dom_sf"/>
</dbReference>
<dbReference type="GO" id="GO:0015031">
    <property type="term" value="P:protein transport"/>
    <property type="evidence" value="ECO:0007669"/>
    <property type="project" value="UniProtKB-KW"/>
</dbReference>
<keyword evidence="8" id="KW-0653">Protein transport</keyword>
<comment type="cofactor">
    <cofactor evidence="1 12">
        <name>(R)-lipoate</name>
        <dbReference type="ChEBI" id="CHEBI:83088"/>
    </cofactor>
</comment>
<evidence type="ECO:0000256" key="5">
    <source>
        <dbReference type="ARBA" id="ARBA00022448"/>
    </source>
</evidence>
<dbReference type="GO" id="GO:0005759">
    <property type="term" value="C:mitochondrial matrix"/>
    <property type="evidence" value="ECO:0007669"/>
    <property type="project" value="UniProtKB-SubCell"/>
</dbReference>
<keyword evidence="9" id="KW-0809">Transit peptide</keyword>
<evidence type="ECO:0000313" key="17">
    <source>
        <dbReference type="Proteomes" id="UP001140513"/>
    </source>
</evidence>
<dbReference type="PROSITE" id="PS51826">
    <property type="entry name" value="PSBD"/>
    <property type="match status" value="1"/>
</dbReference>
<dbReference type="EMBL" id="JAPEUX010000004">
    <property type="protein sequence ID" value="KAJ4353346.1"/>
    <property type="molecule type" value="Genomic_DNA"/>
</dbReference>
<dbReference type="FunFam" id="2.40.50.100:FF:000013">
    <property type="entry name" value="Dihydrolipoamide acetyltransferase component of pyruvate dehydrogenase complex"/>
    <property type="match status" value="1"/>
</dbReference>
<dbReference type="Pfam" id="PF05871">
    <property type="entry name" value="ESCRT-II"/>
    <property type="match status" value="1"/>
</dbReference>
<dbReference type="InterPro" id="IPR008570">
    <property type="entry name" value="ESCRT-II_cplx_Vps25-sub"/>
</dbReference>
<comment type="similarity">
    <text evidence="4">Belongs to the VPS25 family.</text>
</comment>
<dbReference type="GO" id="GO:0071985">
    <property type="term" value="P:multivesicular body sorting pathway"/>
    <property type="evidence" value="ECO:0007669"/>
    <property type="project" value="InterPro"/>
</dbReference>
<dbReference type="SUPFAM" id="SSF51230">
    <property type="entry name" value="Single hybrid motif"/>
    <property type="match status" value="1"/>
</dbReference>
<dbReference type="CDD" id="cd06849">
    <property type="entry name" value="lipoyl_domain"/>
    <property type="match status" value="1"/>
</dbReference>
<dbReference type="Pfam" id="PF02817">
    <property type="entry name" value="E3_binding"/>
    <property type="match status" value="1"/>
</dbReference>
<feature type="domain" description="Lipoyl-binding" evidence="14">
    <location>
        <begin position="50"/>
        <end position="129"/>
    </location>
</feature>
<evidence type="ECO:0000256" key="4">
    <source>
        <dbReference type="ARBA" id="ARBA00009674"/>
    </source>
</evidence>
<dbReference type="AlphaFoldDB" id="A0A9W9CA51"/>
<dbReference type="Pfam" id="PF00364">
    <property type="entry name" value="Biotin_lipoyl"/>
    <property type="match status" value="1"/>
</dbReference>
<evidence type="ECO:0000313" key="16">
    <source>
        <dbReference type="EMBL" id="KAJ4353346.1"/>
    </source>
</evidence>
<dbReference type="RefSeq" id="XP_056071120.1">
    <property type="nucleotide sequence ID" value="XM_056213853.1"/>
</dbReference>